<organism evidence="1">
    <name type="scientific">Utricularia reniformis</name>
    <dbReference type="NCBI Taxonomy" id="192314"/>
    <lineage>
        <taxon>Eukaryota</taxon>
        <taxon>Viridiplantae</taxon>
        <taxon>Streptophyta</taxon>
        <taxon>Embryophyta</taxon>
        <taxon>Tracheophyta</taxon>
        <taxon>Spermatophyta</taxon>
        <taxon>Magnoliopsida</taxon>
        <taxon>eudicotyledons</taxon>
        <taxon>Gunneridae</taxon>
        <taxon>Pentapetalae</taxon>
        <taxon>asterids</taxon>
        <taxon>lamiids</taxon>
        <taxon>Lamiales</taxon>
        <taxon>Lentibulariaceae</taxon>
        <taxon>Utricularia</taxon>
    </lineage>
</organism>
<protein>
    <submittedName>
        <fullName evidence="1">Uncharacterized protein</fullName>
    </submittedName>
</protein>
<proteinExistence type="predicted"/>
<accession>A0A1Y0B1P1</accession>
<evidence type="ECO:0000313" key="1">
    <source>
        <dbReference type="EMBL" id="ART31366.1"/>
    </source>
</evidence>
<keyword evidence="1" id="KW-0496">Mitochondrion</keyword>
<sequence>MDRNPGIILASIFRGLNEPEYSLLVINPMQQ</sequence>
<name>A0A1Y0B1P1_9LAMI</name>
<dbReference type="AlphaFoldDB" id="A0A1Y0B1P1"/>
<reference evidence="1" key="1">
    <citation type="submission" date="2017-03" db="EMBL/GenBank/DDBJ databases">
        <title>The mitochondrial genome of the carnivorous plant Utricularia reniformis (Lentibulariaceae): structure, comparative analysis and evolutionary landmarks.</title>
        <authorList>
            <person name="Silva S.R."/>
            <person name="Alvarenga D.O."/>
            <person name="Michael T.P."/>
            <person name="Miranda V.F.O."/>
            <person name="Varani A.M."/>
        </authorList>
    </citation>
    <scope>NUCLEOTIDE SEQUENCE</scope>
</reference>
<dbReference type="EMBL" id="KY774314">
    <property type="protein sequence ID" value="ART31366.1"/>
    <property type="molecule type" value="Genomic_DNA"/>
</dbReference>
<geneLocation type="mitochondrion" evidence="1"/>
<gene>
    <name evidence="1" type="ORF">AEK19_MT1153</name>
</gene>